<feature type="compositionally biased region" description="Basic and acidic residues" evidence="1">
    <location>
        <begin position="664"/>
        <end position="682"/>
    </location>
</feature>
<dbReference type="GO" id="GO:0005524">
    <property type="term" value="F:ATP binding"/>
    <property type="evidence" value="ECO:0007669"/>
    <property type="project" value="InterPro"/>
</dbReference>
<evidence type="ECO:0000313" key="3">
    <source>
        <dbReference type="EMBL" id="KAK7041708.1"/>
    </source>
</evidence>
<dbReference type="AlphaFoldDB" id="A0AAW0CS20"/>
<comment type="caution">
    <text evidence="3">The sequence shown here is derived from an EMBL/GenBank/DDBJ whole genome shotgun (WGS) entry which is preliminary data.</text>
</comment>
<dbReference type="Gene3D" id="1.10.510.10">
    <property type="entry name" value="Transferase(Phosphotransferase) domain 1"/>
    <property type="match status" value="1"/>
</dbReference>
<keyword evidence="4" id="KW-1185">Reference proteome</keyword>
<dbReference type="InterPro" id="IPR008266">
    <property type="entry name" value="Tyr_kinase_AS"/>
</dbReference>
<gene>
    <name evidence="3" type="ORF">VNI00_008997</name>
</gene>
<proteinExistence type="predicted"/>
<dbReference type="PANTHER" id="PTHR38248:SF2">
    <property type="entry name" value="FUNK1 11"/>
    <property type="match status" value="1"/>
</dbReference>
<dbReference type="Proteomes" id="UP001383192">
    <property type="component" value="Unassembled WGS sequence"/>
</dbReference>
<dbReference type="InterPro" id="IPR040976">
    <property type="entry name" value="Pkinase_fungal"/>
</dbReference>
<dbReference type="PROSITE" id="PS50011">
    <property type="entry name" value="PROTEIN_KINASE_DOM"/>
    <property type="match status" value="1"/>
</dbReference>
<organism evidence="3 4">
    <name type="scientific">Paramarasmius palmivorus</name>
    <dbReference type="NCBI Taxonomy" id="297713"/>
    <lineage>
        <taxon>Eukaryota</taxon>
        <taxon>Fungi</taxon>
        <taxon>Dikarya</taxon>
        <taxon>Basidiomycota</taxon>
        <taxon>Agaricomycotina</taxon>
        <taxon>Agaricomycetes</taxon>
        <taxon>Agaricomycetidae</taxon>
        <taxon>Agaricales</taxon>
        <taxon>Marasmiineae</taxon>
        <taxon>Marasmiaceae</taxon>
        <taxon>Paramarasmius</taxon>
    </lineage>
</organism>
<evidence type="ECO:0000256" key="1">
    <source>
        <dbReference type="SAM" id="MobiDB-lite"/>
    </source>
</evidence>
<dbReference type="Pfam" id="PF17667">
    <property type="entry name" value="Pkinase_fungal"/>
    <property type="match status" value="1"/>
</dbReference>
<reference evidence="3 4" key="1">
    <citation type="submission" date="2024-01" db="EMBL/GenBank/DDBJ databases">
        <title>A draft genome for a cacao thread blight-causing isolate of Paramarasmius palmivorus.</title>
        <authorList>
            <person name="Baruah I.K."/>
            <person name="Bukari Y."/>
            <person name="Amoako-Attah I."/>
            <person name="Meinhardt L.W."/>
            <person name="Bailey B.A."/>
            <person name="Cohen S.P."/>
        </authorList>
    </citation>
    <scope>NUCLEOTIDE SEQUENCE [LARGE SCALE GENOMIC DNA]</scope>
    <source>
        <strain evidence="3 4">GH-12</strain>
    </source>
</reference>
<name>A0AAW0CS20_9AGAR</name>
<dbReference type="InterPro" id="IPR011009">
    <property type="entry name" value="Kinase-like_dom_sf"/>
</dbReference>
<evidence type="ECO:0000313" key="4">
    <source>
        <dbReference type="Proteomes" id="UP001383192"/>
    </source>
</evidence>
<dbReference type="EMBL" id="JAYKXP010000032">
    <property type="protein sequence ID" value="KAK7041708.1"/>
    <property type="molecule type" value="Genomic_DNA"/>
</dbReference>
<accession>A0AAW0CS20</accession>
<feature type="region of interest" description="Disordered" evidence="1">
    <location>
        <begin position="646"/>
        <end position="682"/>
    </location>
</feature>
<dbReference type="SUPFAM" id="SSF56112">
    <property type="entry name" value="Protein kinase-like (PK-like)"/>
    <property type="match status" value="1"/>
</dbReference>
<dbReference type="PANTHER" id="PTHR38248">
    <property type="entry name" value="FUNK1 6"/>
    <property type="match status" value="1"/>
</dbReference>
<protein>
    <recommendedName>
        <fullName evidence="2">Protein kinase domain-containing protein</fullName>
    </recommendedName>
</protein>
<dbReference type="InterPro" id="IPR000719">
    <property type="entry name" value="Prot_kinase_dom"/>
</dbReference>
<evidence type="ECO:0000259" key="2">
    <source>
        <dbReference type="PROSITE" id="PS50011"/>
    </source>
</evidence>
<sequence>MSEDPEIALVPRPSQHPDIVPYTSMQVFCDSRMTRVGRDMAYKFVGPVDPKKFLDDFLPCETRRTKLFTAQVQQQLLEVGYGKGIRSEKDMYEPLMMVLANFCPNLQLVDTSNDADDTNWAHQPGLIKPDISVYTKTSGINHNDISRTELWTEVKWYDGADGFSDEPLEKLTTQARDTRAQLSTYAGAQLVSQFRTHAFSVQLTRGYARLIRWDREGAIVTKKFCYYNEPHLIDFLWRYDHATSEARGHDPSVIEVTDPVRAQEVRDTLGMDTTDKVWEFIVIDEQGEEHRFVGGKLEFRGVASPAGRSTRGFLVLDGQGKRRYLKDTWRILSDAIQKEGEVYDLLKQHDVSHVPDVVASGDAVGPWQATMTNKYRSWTAHDAQLQLRSHQHYFIVFAQVGRTIRDFKDSLELVQATLHAVQAHQEAYEKARILHRDISIGNILITEEGEGLLIDWEFSKPLDSTKPRVLERTGTWQFMSARLLANKPGEVDHTLADDLESFYHVLCWVILMHGEHGLTDDEVKNQIARVYDSWHGVGSTAATGGEAKKVNLTEGWMADKAKLAEGPLKDLIAKLEDALHARYVRTRLVNREMLDALLKDLESHASFMDIFSEVLQQKDQLKSQTRNDRRNIKLFVLDLESTDIATDRKRKKTDSELEAEEQEEMAKDGGRPPQRLRIESES</sequence>
<dbReference type="PROSITE" id="PS00109">
    <property type="entry name" value="PROTEIN_KINASE_TYR"/>
    <property type="match status" value="1"/>
</dbReference>
<feature type="domain" description="Protein kinase" evidence="2">
    <location>
        <begin position="263"/>
        <end position="607"/>
    </location>
</feature>
<dbReference type="GO" id="GO:0004672">
    <property type="term" value="F:protein kinase activity"/>
    <property type="evidence" value="ECO:0007669"/>
    <property type="project" value="InterPro"/>
</dbReference>